<comment type="caution">
    <text evidence="7">The sequence shown here is derived from an EMBL/GenBank/DDBJ whole genome shotgun (WGS) entry which is preliminary data.</text>
</comment>
<dbReference type="GO" id="GO:0016020">
    <property type="term" value="C:membrane"/>
    <property type="evidence" value="ECO:0007669"/>
    <property type="project" value="UniProtKB-SubCell"/>
</dbReference>
<evidence type="ECO:0000256" key="4">
    <source>
        <dbReference type="ARBA" id="ARBA00023136"/>
    </source>
</evidence>
<feature type="transmembrane region" description="Helical" evidence="5">
    <location>
        <begin position="200"/>
        <end position="218"/>
    </location>
</feature>
<feature type="transmembrane region" description="Helical" evidence="5">
    <location>
        <begin position="117"/>
        <end position="136"/>
    </location>
</feature>
<feature type="transmembrane region" description="Helical" evidence="5">
    <location>
        <begin position="87"/>
        <end position="105"/>
    </location>
</feature>
<dbReference type="EMBL" id="CADEAL010003940">
    <property type="protein sequence ID" value="CAB1447255.1"/>
    <property type="molecule type" value="Genomic_DNA"/>
</dbReference>
<dbReference type="InterPro" id="IPR017452">
    <property type="entry name" value="GPCR_Rhodpsn_7TM"/>
</dbReference>
<feature type="transmembrane region" description="Helical" evidence="5">
    <location>
        <begin position="20"/>
        <end position="36"/>
    </location>
</feature>
<evidence type="ECO:0000256" key="1">
    <source>
        <dbReference type="ARBA" id="ARBA00004370"/>
    </source>
</evidence>
<gene>
    <name evidence="7" type="ORF">PLEPLA_LOCUS34949</name>
</gene>
<evidence type="ECO:0000313" key="8">
    <source>
        <dbReference type="Proteomes" id="UP001153269"/>
    </source>
</evidence>
<evidence type="ECO:0000313" key="7">
    <source>
        <dbReference type="EMBL" id="CAB1447255.1"/>
    </source>
</evidence>
<evidence type="ECO:0000256" key="3">
    <source>
        <dbReference type="ARBA" id="ARBA00022989"/>
    </source>
</evidence>
<protein>
    <recommendedName>
        <fullName evidence="6">G-protein coupled receptors family 1 profile domain-containing protein</fullName>
    </recommendedName>
</protein>
<evidence type="ECO:0000256" key="2">
    <source>
        <dbReference type="ARBA" id="ARBA00022692"/>
    </source>
</evidence>
<comment type="subcellular location">
    <subcellularLocation>
        <location evidence="1">Membrane</location>
    </subcellularLocation>
</comment>
<dbReference type="AlphaFoldDB" id="A0A9N7VCY7"/>
<dbReference type="PROSITE" id="PS50262">
    <property type="entry name" value="G_PROTEIN_RECEP_F1_2"/>
    <property type="match status" value="1"/>
</dbReference>
<keyword evidence="2 5" id="KW-0812">Transmembrane</keyword>
<keyword evidence="4 5" id="KW-0472">Membrane</keyword>
<sequence length="237" mass="27340">MHTSGKTPDLLNCNLAIFHYLQYWISLVHLCFLFLVREAQWKVFNFLLVYAQTGGPMSLGFICLQRYVAVIYPTSYPLLRKYRYREVCVATVWIFSLFFAFTRVLDSDYVVPLAKDLFRNIPFGVMISMTAMMVHSNIKTIKMLMKPGPESNKMNPTKKRALNAVRVTSIITICFYFPVIMLEKITYTCTFACKTAPFTFLLLSAASVVHPMCHLYTLRKFLTCCKREENPKLTSGP</sequence>
<feature type="transmembrane region" description="Helical" evidence="5">
    <location>
        <begin position="161"/>
        <end position="180"/>
    </location>
</feature>
<evidence type="ECO:0000256" key="5">
    <source>
        <dbReference type="SAM" id="Phobius"/>
    </source>
</evidence>
<organism evidence="7 8">
    <name type="scientific">Pleuronectes platessa</name>
    <name type="common">European plaice</name>
    <dbReference type="NCBI Taxonomy" id="8262"/>
    <lineage>
        <taxon>Eukaryota</taxon>
        <taxon>Metazoa</taxon>
        <taxon>Chordata</taxon>
        <taxon>Craniata</taxon>
        <taxon>Vertebrata</taxon>
        <taxon>Euteleostomi</taxon>
        <taxon>Actinopterygii</taxon>
        <taxon>Neopterygii</taxon>
        <taxon>Teleostei</taxon>
        <taxon>Neoteleostei</taxon>
        <taxon>Acanthomorphata</taxon>
        <taxon>Carangaria</taxon>
        <taxon>Pleuronectiformes</taxon>
        <taxon>Pleuronectoidei</taxon>
        <taxon>Pleuronectidae</taxon>
        <taxon>Pleuronectes</taxon>
    </lineage>
</organism>
<reference evidence="7" key="1">
    <citation type="submission" date="2020-03" db="EMBL/GenBank/DDBJ databases">
        <authorList>
            <person name="Weist P."/>
        </authorList>
    </citation>
    <scope>NUCLEOTIDE SEQUENCE</scope>
</reference>
<feature type="domain" description="G-protein coupled receptors family 1 profile" evidence="6">
    <location>
        <begin position="42"/>
        <end position="214"/>
    </location>
</feature>
<dbReference type="Proteomes" id="UP001153269">
    <property type="component" value="Unassembled WGS sequence"/>
</dbReference>
<accession>A0A9N7VCY7</accession>
<keyword evidence="8" id="KW-1185">Reference proteome</keyword>
<dbReference type="Gene3D" id="1.20.1070.10">
    <property type="entry name" value="Rhodopsin 7-helix transmembrane proteins"/>
    <property type="match status" value="1"/>
</dbReference>
<keyword evidence="3 5" id="KW-1133">Transmembrane helix</keyword>
<proteinExistence type="predicted"/>
<name>A0A9N7VCY7_PLEPL</name>
<dbReference type="SUPFAM" id="SSF81321">
    <property type="entry name" value="Family A G protein-coupled receptor-like"/>
    <property type="match status" value="1"/>
</dbReference>
<evidence type="ECO:0000259" key="6">
    <source>
        <dbReference type="PROSITE" id="PS50262"/>
    </source>
</evidence>